<feature type="transmembrane region" description="Helical" evidence="6">
    <location>
        <begin position="125"/>
        <end position="146"/>
    </location>
</feature>
<evidence type="ECO:0000313" key="8">
    <source>
        <dbReference type="EMBL" id="VTT76265.1"/>
    </source>
</evidence>
<keyword evidence="4 6" id="KW-0472">Membrane</keyword>
<dbReference type="Proteomes" id="UP000760494">
    <property type="component" value="Unassembled WGS sequence"/>
</dbReference>
<evidence type="ECO:0000256" key="2">
    <source>
        <dbReference type="ARBA" id="ARBA00022692"/>
    </source>
</evidence>
<evidence type="ECO:0000256" key="4">
    <source>
        <dbReference type="ARBA" id="ARBA00023136"/>
    </source>
</evidence>
<comment type="caution">
    <text evidence="8">The sequence shown here is derived from an EMBL/GenBank/DDBJ whole genome shotgun (WGS) entry which is preliminary data.</text>
</comment>
<dbReference type="PANTHER" id="PTHR33048:SF93">
    <property type="entry name" value="INTEGRAL MEMBRANE PROTEIN"/>
    <property type="match status" value="1"/>
</dbReference>
<evidence type="ECO:0000256" key="1">
    <source>
        <dbReference type="ARBA" id="ARBA00004141"/>
    </source>
</evidence>
<proteinExistence type="inferred from homology"/>
<dbReference type="PANTHER" id="PTHR33048">
    <property type="entry name" value="PTH11-LIKE INTEGRAL MEMBRANE PROTEIN (AFU_ORTHOLOGUE AFUA_5G11245)"/>
    <property type="match status" value="1"/>
</dbReference>
<feature type="transmembrane region" description="Helical" evidence="6">
    <location>
        <begin position="207"/>
        <end position="226"/>
    </location>
</feature>
<evidence type="ECO:0000313" key="9">
    <source>
        <dbReference type="Proteomes" id="UP000760494"/>
    </source>
</evidence>
<feature type="domain" description="Rhodopsin" evidence="7">
    <location>
        <begin position="31"/>
        <end position="271"/>
    </location>
</feature>
<dbReference type="InterPro" id="IPR052337">
    <property type="entry name" value="SAT4-like"/>
</dbReference>
<protein>
    <recommendedName>
        <fullName evidence="7">Rhodopsin domain-containing protein</fullName>
    </recommendedName>
</protein>
<evidence type="ECO:0000256" key="6">
    <source>
        <dbReference type="SAM" id="Phobius"/>
    </source>
</evidence>
<dbReference type="AlphaFoldDB" id="A0A9Q9RVN6"/>
<keyword evidence="3 6" id="KW-1133">Transmembrane helix</keyword>
<dbReference type="InterPro" id="IPR049326">
    <property type="entry name" value="Rhodopsin_dom_fungi"/>
</dbReference>
<dbReference type="EMBL" id="CABFJX010000383">
    <property type="protein sequence ID" value="VTT76265.1"/>
    <property type="molecule type" value="Genomic_DNA"/>
</dbReference>
<keyword evidence="2 6" id="KW-0812">Transmembrane</keyword>
<reference evidence="8" key="1">
    <citation type="submission" date="2019-05" db="EMBL/GenBank/DDBJ databases">
        <authorList>
            <person name="Piombo E."/>
        </authorList>
    </citation>
    <scope>NUCLEOTIDE SEQUENCE</scope>
    <source>
        <strain evidence="8">C2S</strain>
    </source>
</reference>
<dbReference type="Pfam" id="PF20684">
    <property type="entry name" value="Fung_rhodopsin"/>
    <property type="match status" value="1"/>
</dbReference>
<evidence type="ECO:0000256" key="5">
    <source>
        <dbReference type="ARBA" id="ARBA00038359"/>
    </source>
</evidence>
<feature type="transmembrane region" description="Helical" evidence="6">
    <location>
        <begin position="12"/>
        <end position="35"/>
    </location>
</feature>
<organism evidence="8 9">
    <name type="scientific">Fusarium fujikuroi</name>
    <name type="common">Bakanae and foot rot disease fungus</name>
    <name type="synonym">Gibberella fujikuroi</name>
    <dbReference type="NCBI Taxonomy" id="5127"/>
    <lineage>
        <taxon>Eukaryota</taxon>
        <taxon>Fungi</taxon>
        <taxon>Dikarya</taxon>
        <taxon>Ascomycota</taxon>
        <taxon>Pezizomycotina</taxon>
        <taxon>Sordariomycetes</taxon>
        <taxon>Hypocreomycetidae</taxon>
        <taxon>Hypocreales</taxon>
        <taxon>Nectriaceae</taxon>
        <taxon>Fusarium</taxon>
        <taxon>Fusarium fujikuroi species complex</taxon>
    </lineage>
</organism>
<feature type="transmembrane region" description="Helical" evidence="6">
    <location>
        <begin position="89"/>
        <end position="113"/>
    </location>
</feature>
<comment type="similarity">
    <text evidence="5">Belongs to the SAT4 family.</text>
</comment>
<accession>A0A9Q9RVN6</accession>
<comment type="subcellular location">
    <subcellularLocation>
        <location evidence="1">Membrane</location>
        <topology evidence="1">Multi-pass membrane protein</topology>
    </subcellularLocation>
</comment>
<feature type="transmembrane region" description="Helical" evidence="6">
    <location>
        <begin position="166"/>
        <end position="195"/>
    </location>
</feature>
<dbReference type="GO" id="GO:0016020">
    <property type="term" value="C:membrane"/>
    <property type="evidence" value="ECO:0007669"/>
    <property type="project" value="UniProtKB-SubCell"/>
</dbReference>
<evidence type="ECO:0000259" key="7">
    <source>
        <dbReference type="Pfam" id="PF20684"/>
    </source>
</evidence>
<feature type="transmembrane region" description="Helical" evidence="6">
    <location>
        <begin position="47"/>
        <end position="69"/>
    </location>
</feature>
<gene>
    <name evidence="8" type="ORF">C2S_10299</name>
</gene>
<sequence>MYKEAGVGGKGGLLIGVFWAQIALSIALIGLRIYTRSFIRGSVGWDDVCLISTLVLNTGFTVFTTVAAVHGMGQHYEDLEVPQFAHAMLYILIGQVFVALATGMGKVSVAMFLLRIVMKPWHRWFLWFCAVSMVIMSIFLAVTVFAQCTPAESIWNPELADQRVCHLSLTIVAITYCSYAAAMDFILAGFPWIALHGLNMKPKERRTICLSLSMGVFAGICGVFRTTGLTSLSNSKDYLYAISDSAIWTASEVTATIVCLTLPALRPLYRKIRNQESSSAGYQQHDDSIYANNSAYPLGSLRGNTTDDGKGGNLTKIEASILASKNDSDEAILLQGSTKEYGSSTLEVEQAAPIAGPAGNDVTSSDRNGMAILNPWPPLLAVAMPLKSHELFQYLFESSRTLRTTQKVPGTEYLARMIDNPCGLRSAILMAGMHFSFQFGDLAIFESTFLYHKIEVMRVINRWIASGDYKLEAAIIREMATLAFTEACHGELVAAETHISGILALIETARPDKGDPTRSDCCSTDRELANRYFVMSYVYITGLKSLLSGVCRTGGHGSSLDAVPGRDLLKLSHTWHMSEAMENLDLKLQAIRLFPFFFSPLPQGARLNNADAQVIINSIRDFTAAQDRIFKDTGRETADGKFDGFWRRGPASRVLGEYVTAHIESISVPGKKEETPDMTPSSFVGPWCGLTIASIFYMQDVLGALEYVDKRIHKYAVTLLRHDVAKVLNQVGTSKNEAFILWQTLVGLIASLRALKHNEQDRGLLSARQFFMDALKQQATTFGIATWPQAKGTLRRVAWPMGTAGREFIEELWEKSVTNRA</sequence>
<name>A0A9Q9RVN6_FUSFU</name>
<evidence type="ECO:0000256" key="3">
    <source>
        <dbReference type="ARBA" id="ARBA00022989"/>
    </source>
</evidence>